<name>A0A318U2F0_9BACL</name>
<evidence type="ECO:0000313" key="3">
    <source>
        <dbReference type="Proteomes" id="UP000247416"/>
    </source>
</evidence>
<protein>
    <submittedName>
        <fullName evidence="2">Uncharacterized protein</fullName>
    </submittedName>
</protein>
<accession>A0A318U2F0</accession>
<gene>
    <name evidence="2" type="ORF">BJ095_11270</name>
</gene>
<dbReference type="Proteomes" id="UP000247416">
    <property type="component" value="Unassembled WGS sequence"/>
</dbReference>
<keyword evidence="1" id="KW-1133">Transmembrane helix</keyword>
<keyword evidence="1" id="KW-0812">Transmembrane</keyword>
<organism evidence="2 3">
    <name type="scientific">Ureibacillus chungkukjangi</name>
    <dbReference type="NCBI Taxonomy" id="1202712"/>
    <lineage>
        <taxon>Bacteria</taxon>
        <taxon>Bacillati</taxon>
        <taxon>Bacillota</taxon>
        <taxon>Bacilli</taxon>
        <taxon>Bacillales</taxon>
        <taxon>Caryophanaceae</taxon>
        <taxon>Ureibacillus</taxon>
    </lineage>
</organism>
<sequence>MDREKTKAAFLLWVFILIVEIVWFYLKRQTLFTTGETMFFVTVIIVTLSVGALGIRMFGSTKED</sequence>
<keyword evidence="1" id="KW-0472">Membrane</keyword>
<evidence type="ECO:0000313" key="2">
    <source>
        <dbReference type="EMBL" id="PYF06109.1"/>
    </source>
</evidence>
<comment type="caution">
    <text evidence="2">The sequence shown here is derived from an EMBL/GenBank/DDBJ whole genome shotgun (WGS) entry which is preliminary data.</text>
</comment>
<dbReference type="RefSeq" id="WP_107933015.1">
    <property type="nucleotide sequence ID" value="NZ_PYWJ01000004.1"/>
</dbReference>
<feature type="transmembrane region" description="Helical" evidence="1">
    <location>
        <begin position="38"/>
        <end position="58"/>
    </location>
</feature>
<evidence type="ECO:0000256" key="1">
    <source>
        <dbReference type="SAM" id="Phobius"/>
    </source>
</evidence>
<dbReference type="OrthoDB" id="9902986at2"/>
<keyword evidence="3" id="KW-1185">Reference proteome</keyword>
<dbReference type="EMBL" id="QJTJ01000012">
    <property type="protein sequence ID" value="PYF06109.1"/>
    <property type="molecule type" value="Genomic_DNA"/>
</dbReference>
<proteinExistence type="predicted"/>
<reference evidence="2 3" key="1">
    <citation type="submission" date="2018-06" db="EMBL/GenBank/DDBJ databases">
        <title>Genomic Encyclopedia of Archaeal and Bacterial Type Strains, Phase II (KMG-II): from individual species to whole genera.</title>
        <authorList>
            <person name="Goeker M."/>
        </authorList>
    </citation>
    <scope>NUCLEOTIDE SEQUENCE [LARGE SCALE GENOMIC DNA]</scope>
    <source>
        <strain evidence="2 3">KACC 16626</strain>
    </source>
</reference>
<dbReference type="AlphaFoldDB" id="A0A318U2F0"/>
<feature type="transmembrane region" description="Helical" evidence="1">
    <location>
        <begin position="7"/>
        <end position="26"/>
    </location>
</feature>